<evidence type="ECO:0000313" key="3">
    <source>
        <dbReference type="Proteomes" id="UP000268313"/>
    </source>
</evidence>
<accession>A0A3A8KJZ8</accession>
<evidence type="ECO:0000256" key="1">
    <source>
        <dbReference type="SAM" id="Phobius"/>
    </source>
</evidence>
<proteinExistence type="predicted"/>
<organism evidence="2 3">
    <name type="scientific">Corallococcus carmarthensis</name>
    <dbReference type="NCBI Taxonomy" id="2316728"/>
    <lineage>
        <taxon>Bacteria</taxon>
        <taxon>Pseudomonadati</taxon>
        <taxon>Myxococcota</taxon>
        <taxon>Myxococcia</taxon>
        <taxon>Myxococcales</taxon>
        <taxon>Cystobacterineae</taxon>
        <taxon>Myxococcaceae</taxon>
        <taxon>Corallococcus</taxon>
    </lineage>
</organism>
<keyword evidence="1" id="KW-0472">Membrane</keyword>
<evidence type="ECO:0000313" key="2">
    <source>
        <dbReference type="EMBL" id="RKH07707.1"/>
    </source>
</evidence>
<protein>
    <submittedName>
        <fullName evidence="2">DUF1275 domain-containing protein</fullName>
    </submittedName>
</protein>
<dbReference type="Pfam" id="PF06912">
    <property type="entry name" value="DUF1275"/>
    <property type="match status" value="1"/>
</dbReference>
<feature type="transmembrane region" description="Helical" evidence="1">
    <location>
        <begin position="127"/>
        <end position="143"/>
    </location>
</feature>
<dbReference type="AlphaFoldDB" id="A0A3A8KJZ8"/>
<keyword evidence="1" id="KW-0812">Transmembrane</keyword>
<keyword evidence="1" id="KW-1133">Transmembrane helix</keyword>
<dbReference type="PANTHER" id="PTHR37314:SF5">
    <property type="entry name" value="SLR0142 PROTEIN"/>
    <property type="match status" value="1"/>
</dbReference>
<reference evidence="3" key="1">
    <citation type="submission" date="2018-09" db="EMBL/GenBank/DDBJ databases">
        <authorList>
            <person name="Livingstone P.G."/>
            <person name="Whitworth D.E."/>
        </authorList>
    </citation>
    <scope>NUCLEOTIDE SEQUENCE [LARGE SCALE GENOMIC DNA]</scope>
    <source>
        <strain evidence="3">CA043D</strain>
    </source>
</reference>
<dbReference type="EMBL" id="RAWE01000002">
    <property type="protein sequence ID" value="RKH07707.1"/>
    <property type="molecule type" value="Genomic_DNA"/>
</dbReference>
<dbReference type="InterPro" id="IPR010699">
    <property type="entry name" value="DUF1275"/>
</dbReference>
<feature type="transmembrane region" description="Helical" evidence="1">
    <location>
        <begin position="99"/>
        <end position="120"/>
    </location>
</feature>
<feature type="transmembrane region" description="Helical" evidence="1">
    <location>
        <begin position="72"/>
        <end position="93"/>
    </location>
</feature>
<gene>
    <name evidence="2" type="ORF">D7X32_01140</name>
</gene>
<name>A0A3A8KJZ8_9BACT</name>
<comment type="caution">
    <text evidence="2">The sequence shown here is derived from an EMBL/GenBank/DDBJ whole genome shotgun (WGS) entry which is preliminary data.</text>
</comment>
<feature type="transmembrane region" description="Helical" evidence="1">
    <location>
        <begin position="38"/>
        <end position="60"/>
    </location>
</feature>
<dbReference type="PANTHER" id="PTHR37314">
    <property type="entry name" value="SLR0142 PROTEIN"/>
    <property type="match status" value="1"/>
</dbReference>
<sequence>MDDLHLLTHGPSSMPPSPSSQSVWVPAALAFVAGYADAVTFVGAGGIFCAHVTGNFVVLAADLARNAKADEWLKLSTFPIFVLSVFLATHLHVRVERSARMLLLLQAVAFGLAAGVPLLVKGPAAHQLVVVFAVIAMGIQNAMHRVSPSLGPMTTVMTGNVTQWFVEKVLPAAPENAVKHRSLGFIILAFALGCLGGAFGVQHLGFAAFLAPLGLALWVRSRV</sequence>
<dbReference type="Proteomes" id="UP000268313">
    <property type="component" value="Unassembled WGS sequence"/>
</dbReference>
<keyword evidence="3" id="KW-1185">Reference proteome</keyword>
<feature type="transmembrane region" description="Helical" evidence="1">
    <location>
        <begin position="185"/>
        <end position="218"/>
    </location>
</feature>